<comment type="caution">
    <text evidence="1">The sequence shown here is derived from an EMBL/GenBank/DDBJ whole genome shotgun (WGS) entry which is preliminary data.</text>
</comment>
<accession>A0AA36MU85</accession>
<dbReference type="Proteomes" id="UP001178507">
    <property type="component" value="Unassembled WGS sequence"/>
</dbReference>
<protein>
    <submittedName>
        <fullName evidence="1">Uncharacterized protein</fullName>
    </submittedName>
</protein>
<name>A0AA36MU85_9DINO</name>
<evidence type="ECO:0000313" key="2">
    <source>
        <dbReference type="Proteomes" id="UP001178507"/>
    </source>
</evidence>
<organism evidence="1 2">
    <name type="scientific">Effrenium voratum</name>
    <dbReference type="NCBI Taxonomy" id="2562239"/>
    <lineage>
        <taxon>Eukaryota</taxon>
        <taxon>Sar</taxon>
        <taxon>Alveolata</taxon>
        <taxon>Dinophyceae</taxon>
        <taxon>Suessiales</taxon>
        <taxon>Symbiodiniaceae</taxon>
        <taxon>Effrenium</taxon>
    </lineage>
</organism>
<gene>
    <name evidence="1" type="ORF">EVOR1521_LOCUS7473</name>
</gene>
<sequence length="234" mass="26155">MKDPLNEGDPCEYCNARLTSNKWFKASEAIGVQGVRCMICAKWHCEKHRQLYVTLSFGVNQSVKLDCCERCHAAVDVLRWHKDRLPDCLPATSRQLMVLYTELSEELTKLAGAIAQLDGATRLVEQLTVSQLEEVSTPDSFKECMAAMQQSRQSATAAEGATSQCLKQLAALRCTSANGESRGTRNALLRDALARHGWRQLEQLKPRLKAASTRANELQKRKSRGFLSRWIGGE</sequence>
<evidence type="ECO:0000313" key="1">
    <source>
        <dbReference type="EMBL" id="CAJ1379142.1"/>
    </source>
</evidence>
<dbReference type="AlphaFoldDB" id="A0AA36MU85"/>
<proteinExistence type="predicted"/>
<keyword evidence="2" id="KW-1185">Reference proteome</keyword>
<reference evidence="1" key="1">
    <citation type="submission" date="2023-08" db="EMBL/GenBank/DDBJ databases">
        <authorList>
            <person name="Chen Y."/>
            <person name="Shah S."/>
            <person name="Dougan E. K."/>
            <person name="Thang M."/>
            <person name="Chan C."/>
        </authorList>
    </citation>
    <scope>NUCLEOTIDE SEQUENCE</scope>
</reference>
<dbReference type="EMBL" id="CAUJNA010000602">
    <property type="protein sequence ID" value="CAJ1379142.1"/>
    <property type="molecule type" value="Genomic_DNA"/>
</dbReference>